<keyword evidence="1" id="KW-0812">Transmembrane</keyword>
<accession>A0A978W3L2</accession>
<organism evidence="2 3">
    <name type="scientific">Ziziphus jujuba var. spinosa</name>
    <dbReference type="NCBI Taxonomy" id="714518"/>
    <lineage>
        <taxon>Eukaryota</taxon>
        <taxon>Viridiplantae</taxon>
        <taxon>Streptophyta</taxon>
        <taxon>Embryophyta</taxon>
        <taxon>Tracheophyta</taxon>
        <taxon>Spermatophyta</taxon>
        <taxon>Magnoliopsida</taxon>
        <taxon>eudicotyledons</taxon>
        <taxon>Gunneridae</taxon>
        <taxon>Pentapetalae</taxon>
        <taxon>rosids</taxon>
        <taxon>fabids</taxon>
        <taxon>Rosales</taxon>
        <taxon>Rhamnaceae</taxon>
        <taxon>Paliureae</taxon>
        <taxon>Ziziphus</taxon>
    </lineage>
</organism>
<keyword evidence="1" id="KW-0472">Membrane</keyword>
<evidence type="ECO:0000313" key="2">
    <source>
        <dbReference type="EMBL" id="KAH7546546.1"/>
    </source>
</evidence>
<comment type="caution">
    <text evidence="2">The sequence shown here is derived from an EMBL/GenBank/DDBJ whole genome shotgun (WGS) entry which is preliminary data.</text>
</comment>
<sequence>MVVDGQLAIRISKWLLFLFATQTTASGVVLYHIPTYLFLELPREKKPNLKLCPKETKVCPSEIDCTGVRKSTVVQRYDIKNKWMRKNRGLNMDSSPASTGRAVVSEPLSSHASHKVAVFGAARREELKMVKL</sequence>
<feature type="transmembrane region" description="Helical" evidence="1">
    <location>
        <begin position="14"/>
        <end position="39"/>
    </location>
</feature>
<evidence type="ECO:0000313" key="3">
    <source>
        <dbReference type="Proteomes" id="UP000813462"/>
    </source>
</evidence>
<name>A0A978W3L2_ZIZJJ</name>
<evidence type="ECO:0000256" key="1">
    <source>
        <dbReference type="SAM" id="Phobius"/>
    </source>
</evidence>
<reference evidence="2" key="1">
    <citation type="journal article" date="2021" name="Front. Plant Sci.">
        <title>Chromosome-Scale Genome Assembly for Chinese Sour Jujube and Insights Into Its Genome Evolution and Domestication Signature.</title>
        <authorList>
            <person name="Shen L.-Y."/>
            <person name="Luo H."/>
            <person name="Wang X.-L."/>
            <person name="Wang X.-M."/>
            <person name="Qiu X.-J."/>
            <person name="Liu H."/>
            <person name="Zhou S.-S."/>
            <person name="Jia K.-H."/>
            <person name="Nie S."/>
            <person name="Bao Y.-T."/>
            <person name="Zhang R.-G."/>
            <person name="Yun Q.-Z."/>
            <person name="Chai Y.-H."/>
            <person name="Lu J.-Y."/>
            <person name="Li Y."/>
            <person name="Zhao S.-W."/>
            <person name="Mao J.-F."/>
            <person name="Jia S.-G."/>
            <person name="Mao Y.-M."/>
        </authorList>
    </citation>
    <scope>NUCLEOTIDE SEQUENCE</scope>
    <source>
        <strain evidence="2">AT0</strain>
        <tissue evidence="2">Leaf</tissue>
    </source>
</reference>
<gene>
    <name evidence="2" type="ORF">FEM48_Zijuj01G0212300</name>
</gene>
<proteinExistence type="predicted"/>
<keyword evidence="1" id="KW-1133">Transmembrane helix</keyword>
<dbReference type="AlphaFoldDB" id="A0A978W3L2"/>
<dbReference type="Proteomes" id="UP000813462">
    <property type="component" value="Unassembled WGS sequence"/>
</dbReference>
<protein>
    <submittedName>
        <fullName evidence="2">Uncharacterized protein</fullName>
    </submittedName>
</protein>
<dbReference type="EMBL" id="JAEACU010000001">
    <property type="protein sequence ID" value="KAH7546546.1"/>
    <property type="molecule type" value="Genomic_DNA"/>
</dbReference>